<reference evidence="1" key="1">
    <citation type="journal article" date="2021" name="Proc. Natl. Acad. Sci. U.S.A.">
        <title>A Catalog of Tens of Thousands of Viruses from Human Metagenomes Reveals Hidden Associations with Chronic Diseases.</title>
        <authorList>
            <person name="Tisza M.J."/>
            <person name="Buck C.B."/>
        </authorList>
    </citation>
    <scope>NUCLEOTIDE SEQUENCE</scope>
    <source>
        <strain evidence="1">CthWs11</strain>
    </source>
</reference>
<organism evidence="1">
    <name type="scientific">Siphoviridae sp. cthWs11</name>
    <dbReference type="NCBI Taxonomy" id="2825616"/>
    <lineage>
        <taxon>Viruses</taxon>
        <taxon>Duplodnaviria</taxon>
        <taxon>Heunggongvirae</taxon>
        <taxon>Uroviricota</taxon>
        <taxon>Caudoviricetes</taxon>
    </lineage>
</organism>
<evidence type="ECO:0000313" key="1">
    <source>
        <dbReference type="EMBL" id="DAG05173.1"/>
    </source>
</evidence>
<proteinExistence type="predicted"/>
<protein>
    <submittedName>
        <fullName evidence="1">Uncharacterized protein</fullName>
    </submittedName>
</protein>
<accession>A0A8S5VEL6</accession>
<sequence>MFDEWTNKMLAAEINQYDYWDEIACKELCKRAGLETEWENADSNNFEEIIYHAAEILGVYIY</sequence>
<name>A0A8S5VEL6_9CAUD</name>
<dbReference type="EMBL" id="BK016251">
    <property type="protein sequence ID" value="DAG05173.1"/>
    <property type="molecule type" value="Genomic_DNA"/>
</dbReference>